<evidence type="ECO:0000256" key="11">
    <source>
        <dbReference type="SAM" id="SignalP"/>
    </source>
</evidence>
<keyword evidence="14" id="KW-1185">Reference proteome</keyword>
<dbReference type="EMBL" id="PDUG01000006">
    <property type="protein sequence ID" value="PIC19688.1"/>
    <property type="molecule type" value="Genomic_DNA"/>
</dbReference>
<feature type="compositionally biased region" description="Basic and acidic residues" evidence="9">
    <location>
        <begin position="555"/>
        <end position="565"/>
    </location>
</feature>
<reference evidence="14" key="1">
    <citation type="submission" date="2017-10" db="EMBL/GenBank/DDBJ databases">
        <title>Rapid genome shrinkage in a self-fertile nematode reveals novel sperm competition proteins.</title>
        <authorList>
            <person name="Yin D."/>
            <person name="Schwarz E.M."/>
            <person name="Thomas C.G."/>
            <person name="Felde R.L."/>
            <person name="Korf I.F."/>
            <person name="Cutter A.D."/>
            <person name="Schartner C.M."/>
            <person name="Ralston E.J."/>
            <person name="Meyer B.J."/>
            <person name="Haag E.S."/>
        </authorList>
    </citation>
    <scope>NUCLEOTIDE SEQUENCE [LARGE SCALE GENOMIC DNA]</scope>
    <source>
        <strain evidence="14">JU1422</strain>
    </source>
</reference>
<evidence type="ECO:0000256" key="3">
    <source>
        <dbReference type="ARBA" id="ARBA00022692"/>
    </source>
</evidence>
<dbReference type="InterPro" id="IPR018497">
    <property type="entry name" value="Peptidase_M13_C"/>
</dbReference>
<feature type="compositionally biased region" description="Pro residues" evidence="9">
    <location>
        <begin position="1377"/>
        <end position="1391"/>
    </location>
</feature>
<dbReference type="Proteomes" id="UP000230233">
    <property type="component" value="Chromosome X"/>
</dbReference>
<sequence length="1504" mass="171147">MMVSFSWNFILLVFLNWIYSACCLSTPEIVVPTNLIQSHIKNHVNYSIDPCTDFYAHACPTSFQGSFFQMLSSKRDVMVDQYKKKNDKFKRFNVETLVNIDSIITKLRNHRLDGYRMDIGEIDLSNFRRMSGDQKQKLFEQVIDGNNQYAQLKTELNQAANALAASIIFDRLDKNARSFFGKLKNYVMKVIETTPWAKTYQSTEKFQEALENIELFTFRDARLAVKLAMDKYNRIFDSCQSTVHGSYSSEHAETFCEIFATRHTKTVLDIRNEKVFDFGRYTVLEDKGSMLNHNDKAVYFSNDFLLLMSTTHLSDKFGAAGFVFLHEIMHTLVMGPNDFFNPLIPFWTKKSDCVAEQAMKTCTTFPIIGCNPNATFEEDAADMAAYRIAWDFYRKSYTRKTVVQNYESLTKDQLFFYGASVLLCDSRAMTAVKTNEIDPHTNNYQRVNTLMSQMPAFKDAFQCKPTDKMMENKARHCELYEMSVEWKSALRLQIEALAKRNDLHRKSSEEEIKKRIVDMDRRIVKLRELVSTSANDAAIFYLECVCHADETERMLNRGSSVEKEKKWRKMKRKPSSQSGPTESRTVSSLPSVSSPDVIQTINVSALEAQDQMPQRPHWWDQFQIYRRTDLLRFSKQNDRRELWRTQKDFFLTCLGFMVGVGHTMRFPAKVYQHGGGVFFIPYFFSLVFFGLPLVFLHLSLGQYTGQAANTAFSKLMPIGSGVGWALVVIAIPVAVYYNIIVAWAIHYFFQSAKGLLLGDELPWETCRDEWQLDNRCCNLHNLHSCFNSSNSITAPEAFFHSEVLSLSTFGDFALGPLQSHLVLSLAAAWLLVFFGVFKGLGSIAQTMNVTATVPYLLLSILLLRGISLPGANKGLSFFFTVDSTKLWKWQIWKSAAEQVFYELGIDAGPLISMAAFSRYRNNVYRDSVLLVIMDALTSILSGMVIFSFVGFIASESNSNVNDVLKHDPLYLSFTVYPGVTSFMYWGGLWATMFFGMLVMAALDAEFAWLEMIASAFMNHFSTKNKAVENRLLAFLCLAGFFFGLPLCAQGGIFVFHAIENLNANWNSFSLALLSVAIVCYVYGIDNYLTDISGMLRVPRIPISKATRFRDKIVSILGPGGIYIKFSLCFICPVILTVLLVASVLGYQRISFAGRPIPIDYEIVAWVVMIGPLLVVPLVAFLQVRQIRNEGKLLKSLFDTSEWRENPDDLLEPKDAYMKQDSKYESPPNRRRTPTIFTHRENTYMYIDSRGPTVRSRVFPMGAPLDPYGWKLGRLRDHQQHIEEVESNYSEEGSTTTNSFMASTVKHNDDVELTLFGSPPAIMGDDDKNMVTKFSESMPVNYKCRNVEQPAPVQSRREPRLGRMARKTRRKRSSPSASDPPVPTSPLPPPPRLYHCKSEPPMMRSEEKHGTPKIITPDGSCSISDSSDDSSDDNIRRATVIRRKTSDDDAFTQISTAESISITPLDFPRQRSLSSVAIYDQEQKNGRSKVLSQLKRPTPIVMPPK</sequence>
<dbReference type="PANTHER" id="PTHR11616:SF324">
    <property type="entry name" value="SODIUM-DEPENDENT TRANSPORTER SNF-12"/>
    <property type="match status" value="1"/>
</dbReference>
<feature type="transmembrane region" description="Helical" evidence="10">
    <location>
        <begin position="1070"/>
        <end position="1089"/>
    </location>
</feature>
<dbReference type="PROSITE" id="PS50267">
    <property type="entry name" value="NA_NEUROTRAN_SYMP_3"/>
    <property type="match status" value="1"/>
</dbReference>
<evidence type="ECO:0000256" key="5">
    <source>
        <dbReference type="ARBA" id="ARBA00022989"/>
    </source>
</evidence>
<evidence type="ECO:0000256" key="10">
    <source>
        <dbReference type="SAM" id="Phobius"/>
    </source>
</evidence>
<evidence type="ECO:0000256" key="7">
    <source>
        <dbReference type="PIRSR" id="PIRSR600175-1"/>
    </source>
</evidence>
<evidence type="ECO:0000256" key="9">
    <source>
        <dbReference type="SAM" id="MobiDB-lite"/>
    </source>
</evidence>
<dbReference type="GO" id="GO:0005283">
    <property type="term" value="F:amino acid:sodium symporter activity"/>
    <property type="evidence" value="ECO:0007669"/>
    <property type="project" value="TreeGrafter"/>
</dbReference>
<evidence type="ECO:0000256" key="6">
    <source>
        <dbReference type="ARBA" id="ARBA00023136"/>
    </source>
</evidence>
<evidence type="ECO:0000256" key="1">
    <source>
        <dbReference type="ARBA" id="ARBA00004141"/>
    </source>
</evidence>
<feature type="compositionally biased region" description="Basic and acidic residues" evidence="9">
    <location>
        <begin position="1213"/>
        <end position="1223"/>
    </location>
</feature>
<feature type="binding site" evidence="7">
    <location>
        <position position="658"/>
    </location>
    <ligand>
        <name>Na(+)</name>
        <dbReference type="ChEBI" id="CHEBI:29101"/>
        <label>1</label>
    </ligand>
</feature>
<feature type="transmembrane region" description="Helical" evidence="10">
    <location>
        <begin position="1162"/>
        <end position="1181"/>
    </location>
</feature>
<feature type="transmembrane region" description="Helical" evidence="10">
    <location>
        <begin position="1031"/>
        <end position="1058"/>
    </location>
</feature>
<dbReference type="GO" id="GO:0005886">
    <property type="term" value="C:plasma membrane"/>
    <property type="evidence" value="ECO:0007669"/>
    <property type="project" value="TreeGrafter"/>
</dbReference>
<accession>A0A2G5SXH0</accession>
<evidence type="ECO:0000313" key="13">
    <source>
        <dbReference type="EMBL" id="PIC19688.1"/>
    </source>
</evidence>
<feature type="chain" id="PRO_5013942451" description="Peptidase M13 C-terminal domain-containing protein" evidence="11">
    <location>
        <begin position="24"/>
        <end position="1504"/>
    </location>
</feature>
<feature type="region of interest" description="Disordered" evidence="9">
    <location>
        <begin position="1213"/>
        <end position="1233"/>
    </location>
</feature>
<evidence type="ECO:0000256" key="2">
    <source>
        <dbReference type="ARBA" id="ARBA00022448"/>
    </source>
</evidence>
<keyword evidence="6 10" id="KW-0472">Membrane</keyword>
<feature type="transmembrane region" description="Helical" evidence="10">
    <location>
        <begin position="982"/>
        <end position="1002"/>
    </location>
</feature>
<dbReference type="InterPro" id="IPR037272">
    <property type="entry name" value="SNS_sf"/>
</dbReference>
<dbReference type="GO" id="GO:0015179">
    <property type="term" value="F:L-amino acid transmembrane transporter activity"/>
    <property type="evidence" value="ECO:0007669"/>
    <property type="project" value="TreeGrafter"/>
</dbReference>
<feature type="binding site" evidence="7">
    <location>
        <position position="655"/>
    </location>
    <ligand>
        <name>Na(+)</name>
        <dbReference type="ChEBI" id="CHEBI:29101"/>
        <label>1</label>
    </ligand>
</feature>
<evidence type="ECO:0000313" key="14">
    <source>
        <dbReference type="Proteomes" id="UP000230233"/>
    </source>
</evidence>
<name>A0A2G5SXH0_9PELO</name>
<comment type="caution">
    <text evidence="13">The sequence shown here is derived from an EMBL/GenBank/DDBJ whole genome shotgun (WGS) entry which is preliminary data.</text>
</comment>
<evidence type="ECO:0000259" key="12">
    <source>
        <dbReference type="Pfam" id="PF01431"/>
    </source>
</evidence>
<feature type="disulfide bond" evidence="8">
    <location>
        <begin position="766"/>
        <end position="776"/>
    </location>
</feature>
<dbReference type="InterPro" id="IPR000718">
    <property type="entry name" value="Peptidase_M13"/>
</dbReference>
<dbReference type="PRINTS" id="PR00176">
    <property type="entry name" value="NANEUSMPORT"/>
</dbReference>
<dbReference type="CDD" id="cd10324">
    <property type="entry name" value="SLC6sbd"/>
    <property type="match status" value="1"/>
</dbReference>
<dbReference type="Pfam" id="PF00209">
    <property type="entry name" value="SNF"/>
    <property type="match status" value="1"/>
</dbReference>
<dbReference type="Pfam" id="PF01431">
    <property type="entry name" value="Peptidase_M13"/>
    <property type="match status" value="1"/>
</dbReference>
<dbReference type="InterPro" id="IPR024079">
    <property type="entry name" value="MetalloPept_cat_dom_sf"/>
</dbReference>
<feature type="compositionally biased region" description="Polar residues" evidence="9">
    <location>
        <begin position="575"/>
        <end position="585"/>
    </location>
</feature>
<evidence type="ECO:0000256" key="8">
    <source>
        <dbReference type="PIRSR" id="PIRSR600175-2"/>
    </source>
</evidence>
<feature type="transmembrane region" description="Helical" evidence="10">
    <location>
        <begin position="721"/>
        <end position="745"/>
    </location>
</feature>
<comment type="subcellular location">
    <subcellularLocation>
        <location evidence="1">Membrane</location>
        <topology evidence="1">Multi-pass membrane protein</topology>
    </subcellularLocation>
</comment>
<protein>
    <recommendedName>
        <fullName evidence="12">Peptidase M13 C-terminal domain-containing protein</fullName>
    </recommendedName>
</protein>
<feature type="binding site" evidence="7">
    <location>
        <position position="1003"/>
    </location>
    <ligand>
        <name>Na(+)</name>
        <dbReference type="ChEBI" id="CHEBI:29101"/>
        <label>1</label>
    </ligand>
</feature>
<feature type="transmembrane region" description="Helical" evidence="10">
    <location>
        <begin position="1121"/>
        <end position="1142"/>
    </location>
</feature>
<dbReference type="GO" id="GO:0089718">
    <property type="term" value="P:amino acid import across plasma membrane"/>
    <property type="evidence" value="ECO:0007669"/>
    <property type="project" value="TreeGrafter"/>
</dbReference>
<feature type="compositionally biased region" description="Basic residues" evidence="9">
    <location>
        <begin position="1362"/>
        <end position="1372"/>
    </location>
</feature>
<feature type="transmembrane region" description="Helical" evidence="10">
    <location>
        <begin position="679"/>
        <end position="701"/>
    </location>
</feature>
<dbReference type="PANTHER" id="PTHR11616">
    <property type="entry name" value="SODIUM/CHLORIDE DEPENDENT TRANSPORTER"/>
    <property type="match status" value="1"/>
</dbReference>
<feature type="region of interest" description="Disordered" evidence="9">
    <location>
        <begin position="1344"/>
        <end position="1435"/>
    </location>
</feature>
<dbReference type="GO" id="GO:0006508">
    <property type="term" value="P:proteolysis"/>
    <property type="evidence" value="ECO:0007669"/>
    <property type="project" value="InterPro"/>
</dbReference>
<dbReference type="PROSITE" id="PS51885">
    <property type="entry name" value="NEPRILYSIN"/>
    <property type="match status" value="1"/>
</dbReference>
<feature type="signal peptide" evidence="11">
    <location>
        <begin position="1"/>
        <end position="23"/>
    </location>
</feature>
<dbReference type="STRING" id="1611254.A0A2G5SXH0"/>
<feature type="domain" description="Peptidase M13 C-terminal" evidence="12">
    <location>
        <begin position="316"/>
        <end position="477"/>
    </location>
</feature>
<organism evidence="13 14">
    <name type="scientific">Caenorhabditis nigoni</name>
    <dbReference type="NCBI Taxonomy" id="1611254"/>
    <lineage>
        <taxon>Eukaryota</taxon>
        <taxon>Metazoa</taxon>
        <taxon>Ecdysozoa</taxon>
        <taxon>Nematoda</taxon>
        <taxon>Chromadorea</taxon>
        <taxon>Rhabditida</taxon>
        <taxon>Rhabditina</taxon>
        <taxon>Rhabditomorpha</taxon>
        <taxon>Rhabditoidea</taxon>
        <taxon>Rhabditidae</taxon>
        <taxon>Peloderinae</taxon>
        <taxon>Caenorhabditis</taxon>
    </lineage>
</organism>
<keyword evidence="4" id="KW-0769">Symport</keyword>
<dbReference type="SUPFAM" id="SSF161070">
    <property type="entry name" value="SNF-like"/>
    <property type="match status" value="1"/>
</dbReference>
<feature type="region of interest" description="Disordered" evidence="9">
    <location>
        <begin position="555"/>
        <end position="593"/>
    </location>
</feature>
<keyword evidence="2" id="KW-0813">Transport</keyword>
<keyword evidence="8" id="KW-1015">Disulfide bond</keyword>
<keyword evidence="11" id="KW-0732">Signal</keyword>
<keyword evidence="5 10" id="KW-1133">Transmembrane helix</keyword>
<evidence type="ECO:0000256" key="4">
    <source>
        <dbReference type="ARBA" id="ARBA00022847"/>
    </source>
</evidence>
<keyword evidence="7" id="KW-0915">Sodium</keyword>
<feature type="transmembrane region" description="Helical" evidence="10">
    <location>
        <begin position="821"/>
        <end position="837"/>
    </location>
</feature>
<gene>
    <name evidence="13" type="primary">Cni-snf-12</name>
    <name evidence="13" type="synonym">Cnig_chr_X.g25148</name>
    <name evidence="13" type="ORF">B9Z55_025148</name>
</gene>
<dbReference type="Gene3D" id="3.40.390.10">
    <property type="entry name" value="Collagenase (Catalytic Domain)"/>
    <property type="match status" value="1"/>
</dbReference>
<feature type="transmembrane region" description="Helical" evidence="10">
    <location>
        <begin position="928"/>
        <end position="953"/>
    </location>
</feature>
<dbReference type="GO" id="GO:0004222">
    <property type="term" value="F:metalloendopeptidase activity"/>
    <property type="evidence" value="ECO:0007669"/>
    <property type="project" value="InterPro"/>
</dbReference>
<proteinExistence type="predicted"/>
<dbReference type="SUPFAM" id="SSF55486">
    <property type="entry name" value="Metalloproteases ('zincins'), catalytic domain"/>
    <property type="match status" value="1"/>
</dbReference>
<keyword evidence="7" id="KW-0479">Metal-binding</keyword>
<dbReference type="OrthoDB" id="6581954at2759"/>
<dbReference type="InterPro" id="IPR000175">
    <property type="entry name" value="Na/ntran_symport"/>
</dbReference>
<dbReference type="GO" id="GO:0046872">
    <property type="term" value="F:metal ion binding"/>
    <property type="evidence" value="ECO:0007669"/>
    <property type="project" value="UniProtKB-KW"/>
</dbReference>
<keyword evidence="3 10" id="KW-0812">Transmembrane</keyword>